<dbReference type="InterPro" id="IPR020103">
    <property type="entry name" value="PsdUridine_synth_cat_dom_sf"/>
</dbReference>
<evidence type="ECO:0000313" key="11">
    <source>
        <dbReference type="EMBL" id="MFC5428566.1"/>
    </source>
</evidence>
<dbReference type="Gene3D" id="3.30.2350.10">
    <property type="entry name" value="Pseudouridine synthase"/>
    <property type="match status" value="1"/>
</dbReference>
<keyword evidence="5 7" id="KW-0694">RNA-binding</keyword>
<dbReference type="SMART" id="SM00363">
    <property type="entry name" value="S4"/>
    <property type="match status" value="1"/>
</dbReference>
<dbReference type="SUPFAM" id="SSF55174">
    <property type="entry name" value="Alpha-L RNA-binding motif"/>
    <property type="match status" value="1"/>
</dbReference>
<dbReference type="NCBIfam" id="TIGR00005">
    <property type="entry name" value="rluA_subfam"/>
    <property type="match status" value="1"/>
</dbReference>
<dbReference type="InterPro" id="IPR006224">
    <property type="entry name" value="PsdUridine_synth_RluA-like_CS"/>
</dbReference>
<keyword evidence="12" id="KW-1185">Reference proteome</keyword>
<dbReference type="InterPro" id="IPR006225">
    <property type="entry name" value="PsdUridine_synth_RluC/D"/>
</dbReference>
<feature type="domain" description="RNA-binding S4" evidence="10">
    <location>
        <begin position="29"/>
        <end position="87"/>
    </location>
</feature>
<evidence type="ECO:0000256" key="4">
    <source>
        <dbReference type="ARBA" id="ARBA00022552"/>
    </source>
</evidence>
<dbReference type="PROSITE" id="PS01129">
    <property type="entry name" value="PSI_RLU"/>
    <property type="match status" value="1"/>
</dbReference>
<evidence type="ECO:0000256" key="9">
    <source>
        <dbReference type="SAM" id="MobiDB-lite"/>
    </source>
</evidence>
<dbReference type="PANTHER" id="PTHR21600:SF92">
    <property type="entry name" value="RIBOSOMAL LARGE SUBUNIT PSEUDOURIDINE SYNTHASE C"/>
    <property type="match status" value="1"/>
</dbReference>
<protein>
    <recommendedName>
        <fullName evidence="8">Pseudouridine synthase</fullName>
        <ecNumber evidence="8">5.4.99.-</ecNumber>
    </recommendedName>
</protein>
<dbReference type="EC" id="5.4.99.-" evidence="8"/>
<dbReference type="Proteomes" id="UP001596103">
    <property type="component" value="Unassembled WGS sequence"/>
</dbReference>
<comment type="catalytic activity">
    <reaction evidence="8">
        <text>a uridine in RNA = a pseudouridine in RNA</text>
        <dbReference type="Rhea" id="RHEA:48348"/>
        <dbReference type="Rhea" id="RHEA-COMP:12068"/>
        <dbReference type="Rhea" id="RHEA-COMP:12069"/>
        <dbReference type="ChEBI" id="CHEBI:65314"/>
        <dbReference type="ChEBI" id="CHEBI:65315"/>
    </reaction>
</comment>
<keyword evidence="4" id="KW-0698">rRNA processing</keyword>
<accession>A0ABW0J687</accession>
<evidence type="ECO:0000259" key="10">
    <source>
        <dbReference type="SMART" id="SM00363"/>
    </source>
</evidence>
<proteinExistence type="inferred from homology"/>
<dbReference type="EMBL" id="JBHSMP010000009">
    <property type="protein sequence ID" value="MFC5428566.1"/>
    <property type="molecule type" value="Genomic_DNA"/>
</dbReference>
<organism evidence="11 12">
    <name type="scientific">Paraburkholderia denitrificans</name>
    <dbReference type="NCBI Taxonomy" id="694025"/>
    <lineage>
        <taxon>Bacteria</taxon>
        <taxon>Pseudomonadati</taxon>
        <taxon>Pseudomonadota</taxon>
        <taxon>Betaproteobacteria</taxon>
        <taxon>Burkholderiales</taxon>
        <taxon>Burkholderiaceae</taxon>
        <taxon>Paraburkholderia</taxon>
    </lineage>
</organism>
<dbReference type="Pfam" id="PF00849">
    <property type="entry name" value="PseudoU_synth_2"/>
    <property type="match status" value="1"/>
</dbReference>
<dbReference type="InterPro" id="IPR036986">
    <property type="entry name" value="S4_RNA-bd_sf"/>
</dbReference>
<dbReference type="PANTHER" id="PTHR21600">
    <property type="entry name" value="MITOCHONDRIAL RNA PSEUDOURIDINE SYNTHASE"/>
    <property type="match status" value="1"/>
</dbReference>
<comment type="function">
    <text evidence="2">Responsible for synthesis of pseudouridine from uracil at positions 955, 2504 and 2580 in 23S ribosomal RNA.</text>
</comment>
<dbReference type="RefSeq" id="WP_377710395.1">
    <property type="nucleotide sequence ID" value="NZ_JBHSMP010000009.1"/>
</dbReference>
<dbReference type="CDD" id="cd00165">
    <property type="entry name" value="S4"/>
    <property type="match status" value="1"/>
</dbReference>
<evidence type="ECO:0000256" key="6">
    <source>
        <dbReference type="ARBA" id="ARBA00023235"/>
    </source>
</evidence>
<evidence type="ECO:0000313" key="12">
    <source>
        <dbReference type="Proteomes" id="UP001596103"/>
    </source>
</evidence>
<dbReference type="Pfam" id="PF01479">
    <property type="entry name" value="S4"/>
    <property type="match status" value="1"/>
</dbReference>
<evidence type="ECO:0000256" key="1">
    <source>
        <dbReference type="ARBA" id="ARBA00000381"/>
    </source>
</evidence>
<evidence type="ECO:0000256" key="3">
    <source>
        <dbReference type="ARBA" id="ARBA00010876"/>
    </source>
</evidence>
<comment type="similarity">
    <text evidence="3 8">Belongs to the pseudouridine synthase RluA family.</text>
</comment>
<evidence type="ECO:0000256" key="7">
    <source>
        <dbReference type="PROSITE-ProRule" id="PRU00182"/>
    </source>
</evidence>
<gene>
    <name evidence="11" type="ORF">ACFPTO_07085</name>
</gene>
<reference evidence="12" key="1">
    <citation type="journal article" date="2019" name="Int. J. Syst. Evol. Microbiol.">
        <title>The Global Catalogue of Microorganisms (GCM) 10K type strain sequencing project: providing services to taxonomists for standard genome sequencing and annotation.</title>
        <authorList>
            <consortium name="The Broad Institute Genomics Platform"/>
            <consortium name="The Broad Institute Genome Sequencing Center for Infectious Disease"/>
            <person name="Wu L."/>
            <person name="Ma J."/>
        </authorList>
    </citation>
    <scope>NUCLEOTIDE SEQUENCE [LARGE SCALE GENOMIC DNA]</scope>
    <source>
        <strain evidence="12">CCUG 56042</strain>
    </source>
</reference>
<dbReference type="InterPro" id="IPR006145">
    <property type="entry name" value="PsdUridine_synth_RsuA/RluA"/>
</dbReference>
<evidence type="ECO:0000256" key="5">
    <source>
        <dbReference type="ARBA" id="ARBA00022884"/>
    </source>
</evidence>
<comment type="catalytic activity">
    <reaction evidence="1">
        <text>uridine(955/2504/2580) in 23S rRNA = pseudouridine(955/2504/2580) in 23S rRNA</text>
        <dbReference type="Rhea" id="RHEA:42528"/>
        <dbReference type="Rhea" id="RHEA-COMP:10099"/>
        <dbReference type="Rhea" id="RHEA-COMP:10100"/>
        <dbReference type="ChEBI" id="CHEBI:65314"/>
        <dbReference type="ChEBI" id="CHEBI:65315"/>
        <dbReference type="EC" id="5.4.99.24"/>
    </reaction>
</comment>
<keyword evidence="6 8" id="KW-0413">Isomerase</keyword>
<dbReference type="InterPro" id="IPR002942">
    <property type="entry name" value="S4_RNA-bd"/>
</dbReference>
<comment type="caution">
    <text evidence="11">The sequence shown here is derived from an EMBL/GenBank/DDBJ whole genome shotgun (WGS) entry which is preliminary data.</text>
</comment>
<dbReference type="Gene3D" id="3.10.290.10">
    <property type="entry name" value="RNA-binding S4 domain"/>
    <property type="match status" value="1"/>
</dbReference>
<sequence>MKGLGKTSQNQVASDQVSLVEIDEGAAGQRIDNFLLRICKGVPKSHIYRILRSGEVRVNKGRIDAQYRLAEGDVVRVPPVRTAQSGAVANAVPVPAGQFPVLYEDETLLVIDKPAGVAVHGGSGVAFGVIEQLREARPQGRFLELVHRLDRETSGILMLAKKRAALVGLHEQIRENAMDKRYYACVHGDWASDWGRRRAVKEPLHKYLTPEGERRVRVQPDGLPSHTVFNLVERWPAYALLEAELKTGRTHQIRVHLAHLGLPIVGDAKYGDFALNKALARQGANPGIKRMFLHAYRLKITHPVTGETLQFDAPLPPECRRFVDELRAQRDGAQGRESQQGAARPAARQD</sequence>
<dbReference type="InterPro" id="IPR050188">
    <property type="entry name" value="RluA_PseudoU_synthase"/>
</dbReference>
<feature type="region of interest" description="Disordered" evidence="9">
    <location>
        <begin position="328"/>
        <end position="350"/>
    </location>
</feature>
<name>A0ABW0J687_9BURK</name>
<evidence type="ECO:0000256" key="8">
    <source>
        <dbReference type="RuleBase" id="RU362028"/>
    </source>
</evidence>
<dbReference type="SUPFAM" id="SSF55120">
    <property type="entry name" value="Pseudouridine synthase"/>
    <property type="match status" value="1"/>
</dbReference>
<evidence type="ECO:0000256" key="2">
    <source>
        <dbReference type="ARBA" id="ARBA00002876"/>
    </source>
</evidence>
<dbReference type="CDD" id="cd02869">
    <property type="entry name" value="PseudoU_synth_RluA_like"/>
    <property type="match status" value="1"/>
</dbReference>
<dbReference type="PROSITE" id="PS50889">
    <property type="entry name" value="S4"/>
    <property type="match status" value="1"/>
</dbReference>